<dbReference type="Pfam" id="PF08747">
    <property type="entry name" value="BrxB"/>
    <property type="match status" value="1"/>
</dbReference>
<protein>
    <submittedName>
        <fullName evidence="1">Cytoplasmic protein</fullName>
    </submittedName>
</protein>
<comment type="caution">
    <text evidence="1">The sequence shown here is derived from an EMBL/GenBank/DDBJ whole genome shotgun (WGS) entry which is preliminary data.</text>
</comment>
<evidence type="ECO:0000313" key="1">
    <source>
        <dbReference type="EMBL" id="MBK1646565.1"/>
    </source>
</evidence>
<accession>A0A9X1BBB7</accession>
<proteinExistence type="predicted"/>
<sequence>MNHDFNDRLNRILDRITADDFLHGKGLGNEIPFYAFDYPPDRELEVREHIVFLLAQIPKRRPELRFAHINLFDLIIRHLKHRGFYEKALDVQKIKGDEALLKALSAPLESGKLAQVFTDAVKPDEQDLVLVSGVGSAYPLLRTHNLLNNLHHRMGSTPLVLFYPGVYDGQSLRLFGTLADKPYYRAFRLVDSGEW</sequence>
<dbReference type="RefSeq" id="WP_242467723.1">
    <property type="nucleotide sequence ID" value="NZ_NRSD01000028.1"/>
</dbReference>
<dbReference type="Proteomes" id="UP001138802">
    <property type="component" value="Unassembled WGS sequence"/>
</dbReference>
<dbReference type="AlphaFoldDB" id="A0A9X1BBB7"/>
<gene>
    <name evidence="1" type="ORF">CKO25_18335</name>
</gene>
<reference evidence="1 2" key="1">
    <citation type="journal article" date="2020" name="Microorganisms">
        <title>Osmotic Adaptation and Compatible Solute Biosynthesis of Phototrophic Bacteria as Revealed from Genome Analyses.</title>
        <authorList>
            <person name="Imhoff J.F."/>
            <person name="Rahn T."/>
            <person name="Kunzel S."/>
            <person name="Keller A."/>
            <person name="Neulinger S.C."/>
        </authorList>
    </citation>
    <scope>NUCLEOTIDE SEQUENCE [LARGE SCALE GENOMIC DNA]</scope>
    <source>
        <strain evidence="1 2">DSM 21303</strain>
    </source>
</reference>
<organism evidence="1 2">
    <name type="scientific">Thiocapsa imhoffii</name>
    <dbReference type="NCBI Taxonomy" id="382777"/>
    <lineage>
        <taxon>Bacteria</taxon>
        <taxon>Pseudomonadati</taxon>
        <taxon>Pseudomonadota</taxon>
        <taxon>Gammaproteobacteria</taxon>
        <taxon>Chromatiales</taxon>
        <taxon>Chromatiaceae</taxon>
        <taxon>Thiocapsa</taxon>
    </lineage>
</organism>
<keyword evidence="2" id="KW-1185">Reference proteome</keyword>
<name>A0A9X1BBB7_9GAMM</name>
<dbReference type="EMBL" id="NRSD01000028">
    <property type="protein sequence ID" value="MBK1646565.1"/>
    <property type="molecule type" value="Genomic_DNA"/>
</dbReference>
<dbReference type="InterPro" id="IPR014858">
    <property type="entry name" value="BrxB"/>
</dbReference>
<evidence type="ECO:0000313" key="2">
    <source>
        <dbReference type="Proteomes" id="UP001138802"/>
    </source>
</evidence>